<keyword evidence="3 10" id="KW-0813">Transport</keyword>
<evidence type="ECO:0000256" key="9">
    <source>
        <dbReference type="ARBA" id="ARBA00032199"/>
    </source>
</evidence>
<dbReference type="PANTHER" id="PTHR15952">
    <property type="entry name" value="EXPORTIN-T/LOS1"/>
    <property type="match status" value="1"/>
</dbReference>
<feature type="domain" description="Exportin-T C-terminal" evidence="12">
    <location>
        <begin position="349"/>
        <end position="957"/>
    </location>
</feature>
<dbReference type="Pfam" id="PF08389">
    <property type="entry name" value="Xpo1"/>
    <property type="match status" value="1"/>
</dbReference>
<dbReference type="PANTHER" id="PTHR15952:SF11">
    <property type="entry name" value="EXPORTIN-T"/>
    <property type="match status" value="1"/>
</dbReference>
<evidence type="ECO:0000256" key="7">
    <source>
        <dbReference type="ARBA" id="ARBA00023242"/>
    </source>
</evidence>
<evidence type="ECO:0000259" key="12">
    <source>
        <dbReference type="Pfam" id="PF19282"/>
    </source>
</evidence>
<evidence type="ECO:0000313" key="13">
    <source>
        <dbReference type="EMBL" id="KAJ6243977.1"/>
    </source>
</evidence>
<protein>
    <recommendedName>
        <fullName evidence="2 10">Exportin-T</fullName>
    </recommendedName>
    <alternativeName>
        <fullName evidence="8 10">Exportin(tRNA)</fullName>
    </alternativeName>
    <alternativeName>
        <fullName evidence="9 10">tRNA exportin</fullName>
    </alternativeName>
</protein>
<gene>
    <name evidence="13" type="ORF">M0813_21768</name>
</gene>
<dbReference type="SUPFAM" id="SSF48371">
    <property type="entry name" value="ARM repeat"/>
    <property type="match status" value="1"/>
</dbReference>
<keyword evidence="14" id="KW-1185">Reference proteome</keyword>
<dbReference type="Pfam" id="PF19282">
    <property type="entry name" value="Exportin-T"/>
    <property type="match status" value="1"/>
</dbReference>
<evidence type="ECO:0000313" key="14">
    <source>
        <dbReference type="Proteomes" id="UP001150062"/>
    </source>
</evidence>
<keyword evidence="5 10" id="KW-0820">tRNA-binding</keyword>
<comment type="subcellular location">
    <subcellularLocation>
        <location evidence="1 10">Cytoplasm</location>
    </subcellularLocation>
    <subcellularLocation>
        <location evidence="10">Nucleus</location>
    </subcellularLocation>
    <text evidence="10">Shuttles between the nucleus and the cytoplasm.</text>
</comment>
<dbReference type="EMBL" id="JAOAOG010000167">
    <property type="protein sequence ID" value="KAJ6243977.1"/>
    <property type="molecule type" value="Genomic_DNA"/>
</dbReference>
<accession>A0ABQ8YHA7</accession>
<comment type="function">
    <text evidence="10">tRNA nucleus export receptor which facilitates tRNA translocation across the nuclear pore complex.</text>
</comment>
<comment type="caution">
    <text evidence="13">The sequence shown here is derived from an EMBL/GenBank/DDBJ whole genome shotgun (WGS) entry which is preliminary data.</text>
</comment>
<evidence type="ECO:0000256" key="3">
    <source>
        <dbReference type="ARBA" id="ARBA00022448"/>
    </source>
</evidence>
<feature type="domain" description="Exportin-1/Importin-beta-like" evidence="11">
    <location>
        <begin position="105"/>
        <end position="252"/>
    </location>
</feature>
<proteinExistence type="inferred from homology"/>
<evidence type="ECO:0000259" key="11">
    <source>
        <dbReference type="Pfam" id="PF08389"/>
    </source>
</evidence>
<name>A0ABQ8YHA7_9EUKA</name>
<sequence length="1012" mass="119403">MSELTDFEKLEKAVLIANDPMSDPNLKEQIILELEEIKSSKEGLQLAFEGFFLNKITSEVARFFCLTILVNYLENFNETLTRKEKETIQNQTLNWITESDLNETHYFKNKVCQLIIIQIRSEYPENWKTPFEELFLFFKKDQIKGVDIGKRIVSSLEIELFGTFGNRDYSRSLLVQDEIIEEGILEVFITFFFECINSYFKKEKQLINDCWDSLTILIEYVEVSTILNEDTSEIFMLCLLEPNYQYSTTMCLIEIISKKFETKSKFDLLQNLKFAELVPKLKENSQDYKTTISLFKFMNSFGMEYLNILEEKLTSRNQDENELNGLINIFGNSVLQPLLEASSDDDYLLSKELIPFLTKLINYLKLLKNKSNNQYSDFINDLIELLLNLILVKMVYPKNYLFQSQNDILNDDFEEYRLELSQLFRKLSQNWSSLIENFVFNSLKKIIPINNNNNNNNNINNNDNNNNLNKMQNINRDNWNEIEIVLELVYILGEKPRKKEMNNSDNVFSIMIDFILNSNFSTFDHFKIVCKYFKIISRYYEFLLINKSFIPNVLMSFLDKRGIRNPSKVVRNECCNLFLKFVKDMKTSLIGYLNDIITNLSPILTITNYFEFEELKINDYYTDEELHCLFESVSLLISLSLDQNCIEERSNFLEIIILPIIELFQNTLNHLNSIQTFEQIHLNSFQLSIKAIESLTRGFHIEKLQNDFFVPHFKKASEYIYQILLITNGKDPIRDYIISFLHQIPLTLGNNSISLFTECFSILFNTSDDTEDFIALLKLLGQYSSMFKQDLFDFFNESLINVLNKIMNLFQSENSTFSEVARQNLELKRSYYSFLVHIVQDCPQVFVSEKNIKQFLEILDTTLNNLNQETDIIILKKCAILLLILIKNWFDQIEGFDNFAFKQILPMCLLVIVKTLDLNQFDNYSVMKILFDILFFLFEKSSNDILYLLSEEIFPSFIENHLINDQETKEICQNIIILLKEQYTLTKRTVFEKKLGSYFKELQKKRKDLIKN</sequence>
<dbReference type="Gene3D" id="1.25.10.10">
    <property type="entry name" value="Leucine-rich Repeat Variant"/>
    <property type="match status" value="1"/>
</dbReference>
<keyword evidence="7 10" id="KW-0539">Nucleus</keyword>
<evidence type="ECO:0000256" key="10">
    <source>
        <dbReference type="RuleBase" id="RU366037"/>
    </source>
</evidence>
<dbReference type="InterPro" id="IPR011989">
    <property type="entry name" value="ARM-like"/>
</dbReference>
<evidence type="ECO:0000256" key="2">
    <source>
        <dbReference type="ARBA" id="ARBA00018928"/>
    </source>
</evidence>
<dbReference type="InterPro" id="IPR045546">
    <property type="entry name" value="Exportin-T_C"/>
</dbReference>
<dbReference type="InterPro" id="IPR040017">
    <property type="entry name" value="XPOT"/>
</dbReference>
<evidence type="ECO:0000256" key="5">
    <source>
        <dbReference type="ARBA" id="ARBA00022555"/>
    </source>
</evidence>
<organism evidence="13 14">
    <name type="scientific">Anaeramoeba flamelloides</name>
    <dbReference type="NCBI Taxonomy" id="1746091"/>
    <lineage>
        <taxon>Eukaryota</taxon>
        <taxon>Metamonada</taxon>
        <taxon>Anaeramoebidae</taxon>
        <taxon>Anaeramoeba</taxon>
    </lineage>
</organism>
<keyword evidence="6 10" id="KW-0694">RNA-binding</keyword>
<keyword evidence="4 10" id="KW-0963">Cytoplasm</keyword>
<evidence type="ECO:0000256" key="1">
    <source>
        <dbReference type="ARBA" id="ARBA00004496"/>
    </source>
</evidence>
<dbReference type="Proteomes" id="UP001150062">
    <property type="component" value="Unassembled WGS sequence"/>
</dbReference>
<dbReference type="InterPro" id="IPR013598">
    <property type="entry name" value="Exportin-1/Importin-b-like"/>
</dbReference>
<reference evidence="13" key="1">
    <citation type="submission" date="2022-08" db="EMBL/GenBank/DDBJ databases">
        <title>Novel sulfate-reducing endosymbionts in the free-living metamonad Anaeramoeba.</title>
        <authorList>
            <person name="Jerlstrom-Hultqvist J."/>
            <person name="Cepicka I."/>
            <person name="Gallot-Lavallee L."/>
            <person name="Salas-Leiva D."/>
            <person name="Curtis B.A."/>
            <person name="Zahonova K."/>
            <person name="Pipaliya S."/>
            <person name="Dacks J."/>
            <person name="Roger A.J."/>
        </authorList>
    </citation>
    <scope>NUCLEOTIDE SEQUENCE</scope>
    <source>
        <strain evidence="13">Schooner1</strain>
    </source>
</reference>
<comment type="similarity">
    <text evidence="10">Belongs to the exportin family.</text>
</comment>
<dbReference type="InterPro" id="IPR016024">
    <property type="entry name" value="ARM-type_fold"/>
</dbReference>
<evidence type="ECO:0000256" key="8">
    <source>
        <dbReference type="ARBA" id="ARBA00029784"/>
    </source>
</evidence>
<evidence type="ECO:0000256" key="4">
    <source>
        <dbReference type="ARBA" id="ARBA00022490"/>
    </source>
</evidence>
<evidence type="ECO:0000256" key="6">
    <source>
        <dbReference type="ARBA" id="ARBA00022884"/>
    </source>
</evidence>